<proteinExistence type="inferred from homology"/>
<evidence type="ECO:0000256" key="4">
    <source>
        <dbReference type="ARBA" id="ARBA00023125"/>
    </source>
</evidence>
<evidence type="ECO:0000256" key="2">
    <source>
        <dbReference type="ARBA" id="ARBA00023015"/>
    </source>
</evidence>
<evidence type="ECO:0000313" key="8">
    <source>
        <dbReference type="EMBL" id="TYS48639.1"/>
    </source>
</evidence>
<feature type="domain" description="RNA polymerase sigma-70 region 2" evidence="6">
    <location>
        <begin position="9"/>
        <end position="75"/>
    </location>
</feature>
<keyword evidence="2" id="KW-0805">Transcription regulation</keyword>
<dbReference type="EMBL" id="VTER01000005">
    <property type="protein sequence ID" value="TYS48639.1"/>
    <property type="molecule type" value="Genomic_DNA"/>
</dbReference>
<evidence type="ECO:0000259" key="7">
    <source>
        <dbReference type="Pfam" id="PF08281"/>
    </source>
</evidence>
<evidence type="ECO:0000256" key="3">
    <source>
        <dbReference type="ARBA" id="ARBA00023082"/>
    </source>
</evidence>
<keyword evidence="4" id="KW-0238">DNA-binding</keyword>
<dbReference type="SUPFAM" id="SSF88946">
    <property type="entry name" value="Sigma2 domain of RNA polymerase sigma factors"/>
    <property type="match status" value="1"/>
</dbReference>
<comment type="caution">
    <text evidence="8">The sequence shown here is derived from an EMBL/GenBank/DDBJ whole genome shotgun (WGS) entry which is preliminary data.</text>
</comment>
<dbReference type="Pfam" id="PF08281">
    <property type="entry name" value="Sigma70_r4_2"/>
    <property type="match status" value="1"/>
</dbReference>
<dbReference type="InterPro" id="IPR036388">
    <property type="entry name" value="WH-like_DNA-bd_sf"/>
</dbReference>
<dbReference type="InterPro" id="IPR013325">
    <property type="entry name" value="RNA_pol_sigma_r2"/>
</dbReference>
<dbReference type="PANTHER" id="PTHR43133">
    <property type="entry name" value="RNA POLYMERASE ECF-TYPE SIGMA FACTO"/>
    <property type="match status" value="1"/>
</dbReference>
<dbReference type="InterPro" id="IPR007627">
    <property type="entry name" value="RNA_pol_sigma70_r2"/>
</dbReference>
<dbReference type="InterPro" id="IPR013249">
    <property type="entry name" value="RNA_pol_sigma70_r4_t2"/>
</dbReference>
<dbReference type="NCBIfam" id="TIGR02937">
    <property type="entry name" value="sigma70-ECF"/>
    <property type="match status" value="1"/>
</dbReference>
<evidence type="ECO:0000313" key="9">
    <source>
        <dbReference type="Proteomes" id="UP000322139"/>
    </source>
</evidence>
<evidence type="ECO:0000256" key="5">
    <source>
        <dbReference type="ARBA" id="ARBA00023163"/>
    </source>
</evidence>
<name>A0A5D4RD97_9BACI</name>
<dbReference type="InterPro" id="IPR014296">
    <property type="entry name" value="RNA_pol_sigma-M_bacilli"/>
</dbReference>
<protein>
    <submittedName>
        <fullName evidence="8">Sigma-70 family RNA polymerase sigma factor</fullName>
    </submittedName>
</protein>
<comment type="similarity">
    <text evidence="1">Belongs to the sigma-70 factor family. ECF subfamily.</text>
</comment>
<feature type="domain" description="RNA polymerase sigma factor 70 region 4 type 2" evidence="7">
    <location>
        <begin position="107"/>
        <end position="157"/>
    </location>
</feature>
<gene>
    <name evidence="8" type="ORF">FZD51_11030</name>
</gene>
<dbReference type="InterPro" id="IPR039425">
    <property type="entry name" value="RNA_pol_sigma-70-like"/>
</dbReference>
<dbReference type="RefSeq" id="WP_148974811.1">
    <property type="nucleotide sequence ID" value="NZ_JBNIKU010000020.1"/>
</dbReference>
<accession>A0A5D4RD97</accession>
<dbReference type="InterPro" id="IPR014284">
    <property type="entry name" value="RNA_pol_sigma-70_dom"/>
</dbReference>
<reference evidence="8 9" key="1">
    <citation type="submission" date="2019-08" db="EMBL/GenBank/DDBJ databases">
        <title>Bacillus genomes from the desert of Cuatro Cienegas, Coahuila.</title>
        <authorList>
            <person name="Olmedo-Alvarez G."/>
        </authorList>
    </citation>
    <scope>NUCLEOTIDE SEQUENCE [LARGE SCALE GENOMIC DNA]</scope>
    <source>
        <strain evidence="8 9">CH446_14T</strain>
    </source>
</reference>
<dbReference type="SUPFAM" id="SSF88659">
    <property type="entry name" value="Sigma3 and sigma4 domains of RNA polymerase sigma factors"/>
    <property type="match status" value="1"/>
</dbReference>
<dbReference type="InterPro" id="IPR013324">
    <property type="entry name" value="RNA_pol_sigma_r3/r4-like"/>
</dbReference>
<keyword evidence="3" id="KW-0731">Sigma factor</keyword>
<dbReference type="Gene3D" id="1.10.1740.10">
    <property type="match status" value="1"/>
</dbReference>
<dbReference type="Proteomes" id="UP000322139">
    <property type="component" value="Unassembled WGS sequence"/>
</dbReference>
<dbReference type="AlphaFoldDB" id="A0A5D4RD97"/>
<dbReference type="GO" id="GO:0006352">
    <property type="term" value="P:DNA-templated transcription initiation"/>
    <property type="evidence" value="ECO:0007669"/>
    <property type="project" value="InterPro"/>
</dbReference>
<keyword evidence="5" id="KW-0804">Transcription</keyword>
<dbReference type="CDD" id="cd06171">
    <property type="entry name" value="Sigma70_r4"/>
    <property type="match status" value="1"/>
</dbReference>
<organism evidence="8 9">
    <name type="scientific">Bacillus infantis</name>
    <dbReference type="NCBI Taxonomy" id="324767"/>
    <lineage>
        <taxon>Bacteria</taxon>
        <taxon>Bacillati</taxon>
        <taxon>Bacillota</taxon>
        <taxon>Bacilli</taxon>
        <taxon>Bacillales</taxon>
        <taxon>Bacillaceae</taxon>
        <taxon>Bacillus</taxon>
    </lineage>
</organism>
<dbReference type="GO" id="GO:0016987">
    <property type="term" value="F:sigma factor activity"/>
    <property type="evidence" value="ECO:0007669"/>
    <property type="project" value="UniProtKB-KW"/>
</dbReference>
<sequence>MAKLTLDGLYEEYARDVLRYLLSLSADRATAEDMMQETFYRAYLHIEDLHDEKVRPWLFRVAQNAYIDHIRKRKKESITSDEFFTGLKDNGASVEHLVFQQEKLGEVIVRMQRLPEPHKQALLLVTVHDFTYREASEILGVSESNTRLLVFRARKKLRDFERGEEDE</sequence>
<dbReference type="GO" id="GO:0003677">
    <property type="term" value="F:DNA binding"/>
    <property type="evidence" value="ECO:0007669"/>
    <property type="project" value="UniProtKB-KW"/>
</dbReference>
<dbReference type="Gene3D" id="1.10.10.10">
    <property type="entry name" value="Winged helix-like DNA-binding domain superfamily/Winged helix DNA-binding domain"/>
    <property type="match status" value="1"/>
</dbReference>
<dbReference type="Pfam" id="PF04542">
    <property type="entry name" value="Sigma70_r2"/>
    <property type="match status" value="1"/>
</dbReference>
<evidence type="ECO:0000256" key="1">
    <source>
        <dbReference type="ARBA" id="ARBA00010641"/>
    </source>
</evidence>
<evidence type="ECO:0000259" key="6">
    <source>
        <dbReference type="Pfam" id="PF04542"/>
    </source>
</evidence>
<dbReference type="PANTHER" id="PTHR43133:SF52">
    <property type="entry name" value="ECF RNA POLYMERASE SIGMA FACTOR SIGL"/>
    <property type="match status" value="1"/>
</dbReference>
<dbReference type="NCBIfam" id="TIGR02950">
    <property type="entry name" value="SigM_subfam"/>
    <property type="match status" value="1"/>
</dbReference>